<sequence>MPHLEPAPGQSSRADVWNQNNVHCRVHYQMTAEAEADVLCRVLNHFALQFLVPQRVTVIQQDATLHIDVELDGLSWHRARVIGDKLRNLISVCSVELERAEPAQLQAAG</sequence>
<reference evidence="1 2" key="1">
    <citation type="submission" date="2018-06" db="EMBL/GenBank/DDBJ databases">
        <title>Pseudomonas diversity within urban Lake Michigan freshwaters.</title>
        <authorList>
            <person name="Batrich M."/>
            <person name="Hatzopoulos T."/>
            <person name="Putonti C."/>
        </authorList>
    </citation>
    <scope>NUCLEOTIDE SEQUENCE [LARGE SCALE GENOMIC DNA]</scope>
    <source>
        <strain evidence="1 2">MB-090624</strain>
    </source>
</reference>
<dbReference type="EMBL" id="QJRN01000009">
    <property type="protein sequence ID" value="PYC35945.1"/>
    <property type="molecule type" value="Genomic_DNA"/>
</dbReference>
<gene>
    <name evidence="1" type="ORF">DMX08_16240</name>
</gene>
<accession>A0A9Q6IEK3</accession>
<evidence type="ECO:0000313" key="1">
    <source>
        <dbReference type="EMBL" id="PYC35945.1"/>
    </source>
</evidence>
<proteinExistence type="predicted"/>
<organism evidence="1 2">
    <name type="scientific">Pseudomonas protegens</name>
    <dbReference type="NCBI Taxonomy" id="380021"/>
    <lineage>
        <taxon>Bacteria</taxon>
        <taxon>Pseudomonadati</taxon>
        <taxon>Pseudomonadota</taxon>
        <taxon>Gammaproteobacteria</taxon>
        <taxon>Pseudomonadales</taxon>
        <taxon>Pseudomonadaceae</taxon>
        <taxon>Pseudomonas</taxon>
    </lineage>
</organism>
<dbReference type="OrthoDB" id="6893322at2"/>
<comment type="caution">
    <text evidence="1">The sequence shown here is derived from an EMBL/GenBank/DDBJ whole genome shotgun (WGS) entry which is preliminary data.</text>
</comment>
<protein>
    <submittedName>
        <fullName evidence="1">Uncharacterized protein</fullName>
    </submittedName>
</protein>
<dbReference type="AlphaFoldDB" id="A0A9Q6IEK3"/>
<name>A0A9Q6IEK3_9PSED</name>
<evidence type="ECO:0000313" key="2">
    <source>
        <dbReference type="Proteomes" id="UP000248188"/>
    </source>
</evidence>
<dbReference type="Proteomes" id="UP000248188">
    <property type="component" value="Unassembled WGS sequence"/>
</dbReference>
<dbReference type="RefSeq" id="WP_102881221.1">
    <property type="nucleotide sequence ID" value="NZ_CP031396.1"/>
</dbReference>